<dbReference type="CDD" id="cd01300">
    <property type="entry name" value="YtcJ_like"/>
    <property type="match status" value="1"/>
</dbReference>
<dbReference type="Gene3D" id="3.10.310.70">
    <property type="match status" value="1"/>
</dbReference>
<dbReference type="Proteomes" id="UP000317316">
    <property type="component" value="Unassembled WGS sequence"/>
</dbReference>
<name>A0A544TI62_9BACI</name>
<dbReference type="GO" id="GO:0016810">
    <property type="term" value="F:hydrolase activity, acting on carbon-nitrogen (but not peptide) bonds"/>
    <property type="evidence" value="ECO:0007669"/>
    <property type="project" value="InterPro"/>
</dbReference>
<sequence>MKKLMFINGKIFTSNMEKKYANAMIIQNGNIEWIGNQEEIQNFEEVVIDLKGRRVLPGIIDAHMHPLLLANFSKQIACTPPLVYSVEDMIREFRTMIEEDWIEGWGYDEGKLKEGRAPNRQDLDKVSIDKPIVVTRTCGHIISVNSKALSIAGISKDTPDPAGGKIDRDKNGEPTGILRESARLLVLNKMPQLSMEENASRLAELTQSLYAHGITAITDLMASHKPMDYVDIYTLARDKGLTQNVVLYYMWHDLKMNPILNDENTDRKNPIHIGGVKLFADGSVSGRTAWVNPPFLGEEDNYGISTTSENELLEAAEHAKKHGVQLVVHAMGEQAIDLIVNTFYGKEAWLQDGPSIRIEHAAMPTMQAIDRAAEMGIAFVPQPIFLYAEIESYLKNLGSDRTKTTYPIKSMLNSGIPVAFSSDAPATAWADPVNPFVGIKSAVTRVAYDGTNTGDTEKIDVETAIELYTRGAQYITRLPNVGQLKEGYRADFIVLNKDILEVSPDEIDKISVEATFLKGELVYLKEGVPSI</sequence>
<protein>
    <submittedName>
        <fullName evidence="2">Amidohydrolase</fullName>
    </submittedName>
</protein>
<dbReference type="InterPro" id="IPR011059">
    <property type="entry name" value="Metal-dep_hydrolase_composite"/>
</dbReference>
<dbReference type="PANTHER" id="PTHR22642">
    <property type="entry name" value="IMIDAZOLONEPROPIONASE"/>
    <property type="match status" value="1"/>
</dbReference>
<dbReference type="SUPFAM" id="SSF51338">
    <property type="entry name" value="Composite domain of metallo-dependent hydrolases"/>
    <property type="match status" value="1"/>
</dbReference>
<keyword evidence="2" id="KW-0378">Hydrolase</keyword>
<dbReference type="InterPro" id="IPR013108">
    <property type="entry name" value="Amidohydro_3"/>
</dbReference>
<evidence type="ECO:0000259" key="1">
    <source>
        <dbReference type="Pfam" id="PF07969"/>
    </source>
</evidence>
<dbReference type="InterPro" id="IPR033932">
    <property type="entry name" value="YtcJ-like"/>
</dbReference>
<dbReference type="SUPFAM" id="SSF51556">
    <property type="entry name" value="Metallo-dependent hydrolases"/>
    <property type="match status" value="1"/>
</dbReference>
<organism evidence="2 3">
    <name type="scientific">Psychrobacillus lasiicapitis</name>
    <dbReference type="NCBI Taxonomy" id="1636719"/>
    <lineage>
        <taxon>Bacteria</taxon>
        <taxon>Bacillati</taxon>
        <taxon>Bacillota</taxon>
        <taxon>Bacilli</taxon>
        <taxon>Bacillales</taxon>
        <taxon>Bacillaceae</taxon>
        <taxon>Psychrobacillus</taxon>
    </lineage>
</organism>
<feature type="domain" description="Amidohydrolase 3" evidence="1">
    <location>
        <begin position="47"/>
        <end position="523"/>
    </location>
</feature>
<comment type="caution">
    <text evidence="2">The sequence shown here is derived from an EMBL/GenBank/DDBJ whole genome shotgun (WGS) entry which is preliminary data.</text>
</comment>
<evidence type="ECO:0000313" key="2">
    <source>
        <dbReference type="EMBL" id="TQR17144.1"/>
    </source>
</evidence>
<evidence type="ECO:0000313" key="3">
    <source>
        <dbReference type="Proteomes" id="UP000317316"/>
    </source>
</evidence>
<dbReference type="PANTHER" id="PTHR22642:SF2">
    <property type="entry name" value="PROTEIN LONG AFTER FAR-RED 3"/>
    <property type="match status" value="1"/>
</dbReference>
<dbReference type="Gene3D" id="3.20.20.140">
    <property type="entry name" value="Metal-dependent hydrolases"/>
    <property type="match status" value="1"/>
</dbReference>
<dbReference type="EMBL" id="VDGH01000001">
    <property type="protein sequence ID" value="TQR17144.1"/>
    <property type="molecule type" value="Genomic_DNA"/>
</dbReference>
<dbReference type="Pfam" id="PF07969">
    <property type="entry name" value="Amidohydro_3"/>
    <property type="match status" value="1"/>
</dbReference>
<dbReference type="AlphaFoldDB" id="A0A544TI62"/>
<dbReference type="InterPro" id="IPR032466">
    <property type="entry name" value="Metal_Hydrolase"/>
</dbReference>
<keyword evidence="3" id="KW-1185">Reference proteome</keyword>
<proteinExistence type="predicted"/>
<reference evidence="2 3" key="1">
    <citation type="submission" date="2019-05" db="EMBL/GenBank/DDBJ databases">
        <title>Psychrobacillus vulpis sp. nov., a new species isolated from feces of a red fox that inhabits in The Tablas de Daimiel Natural Park, Albacete, Spain.</title>
        <authorList>
            <person name="Rodriguez M."/>
            <person name="Reina J.C."/>
            <person name="Bejar V."/>
            <person name="Llamas I."/>
        </authorList>
    </citation>
    <scope>NUCLEOTIDE SEQUENCE [LARGE SCALE GENOMIC DNA]</scope>
    <source>
        <strain evidence="2 3">NEAU-3TGS17</strain>
    </source>
</reference>
<gene>
    <name evidence="2" type="ORF">FG382_00800</name>
</gene>
<dbReference type="OrthoDB" id="9767366at2"/>
<dbReference type="Gene3D" id="2.30.40.10">
    <property type="entry name" value="Urease, subunit C, domain 1"/>
    <property type="match status" value="1"/>
</dbReference>
<accession>A0A544TI62</accession>